<feature type="compositionally biased region" description="Low complexity" evidence="1">
    <location>
        <begin position="70"/>
        <end position="85"/>
    </location>
</feature>
<dbReference type="EMBL" id="CADCTV010000897">
    <property type="protein sequence ID" value="CAA9368069.1"/>
    <property type="molecule type" value="Genomic_DNA"/>
</dbReference>
<reference evidence="2" key="1">
    <citation type="submission" date="2020-02" db="EMBL/GenBank/DDBJ databases">
        <authorList>
            <person name="Meier V. D."/>
        </authorList>
    </citation>
    <scope>NUCLEOTIDE SEQUENCE</scope>
    <source>
        <strain evidence="2">AVDCRST_MAG89</strain>
    </source>
</reference>
<protein>
    <submittedName>
        <fullName evidence="2">Periplasmic divalent cation tolerance protein CutA</fullName>
    </submittedName>
</protein>
<organism evidence="2">
    <name type="scientific">uncultured Gemmatimonadota bacterium</name>
    <dbReference type="NCBI Taxonomy" id="203437"/>
    <lineage>
        <taxon>Bacteria</taxon>
        <taxon>Pseudomonadati</taxon>
        <taxon>Gemmatimonadota</taxon>
        <taxon>environmental samples</taxon>
    </lineage>
</organism>
<feature type="non-terminal residue" evidence="2">
    <location>
        <position position="1"/>
    </location>
</feature>
<evidence type="ECO:0000313" key="2">
    <source>
        <dbReference type="EMBL" id="CAA9368069.1"/>
    </source>
</evidence>
<proteinExistence type="predicted"/>
<feature type="compositionally biased region" description="Gly residues" evidence="1">
    <location>
        <begin position="86"/>
        <end position="96"/>
    </location>
</feature>
<evidence type="ECO:0000256" key="1">
    <source>
        <dbReference type="SAM" id="MobiDB-lite"/>
    </source>
</evidence>
<feature type="non-terminal residue" evidence="2">
    <location>
        <position position="111"/>
    </location>
</feature>
<accession>A0A6J4MVV9</accession>
<gene>
    <name evidence="2" type="ORF">AVDCRST_MAG89-4289</name>
</gene>
<sequence length="111" mass="11240">EWRRRLLGRHCPEHGARRRHGRADCPRAGGRRADRLRQPGSRPHLGVPLGRAGARRSRGAAADQDPPGERGPAQGAAAGAAPVPGSGAGGGTGGRRAGAVLQVGAGRNAAV</sequence>
<feature type="region of interest" description="Disordered" evidence="1">
    <location>
        <begin position="1"/>
        <end position="97"/>
    </location>
</feature>
<name>A0A6J4MVV9_9BACT</name>
<dbReference type="AlphaFoldDB" id="A0A6J4MVV9"/>